<dbReference type="PANTHER" id="PTHR11362:SF82">
    <property type="entry name" value="PHOSPHATIDYLETHANOLAMINE-BINDING PROTEIN 4"/>
    <property type="match status" value="1"/>
</dbReference>
<comment type="caution">
    <text evidence="2">The sequence shown here is derived from an EMBL/GenBank/DDBJ whole genome shotgun (WGS) entry which is preliminary data.</text>
</comment>
<proteinExistence type="predicted"/>
<organism evidence="2 3">
    <name type="scientific">Pristionchus entomophagus</name>
    <dbReference type="NCBI Taxonomy" id="358040"/>
    <lineage>
        <taxon>Eukaryota</taxon>
        <taxon>Metazoa</taxon>
        <taxon>Ecdysozoa</taxon>
        <taxon>Nematoda</taxon>
        <taxon>Chromadorea</taxon>
        <taxon>Rhabditida</taxon>
        <taxon>Rhabditina</taxon>
        <taxon>Diplogasteromorpha</taxon>
        <taxon>Diplogasteroidea</taxon>
        <taxon>Neodiplogasteridae</taxon>
        <taxon>Pristionchus</taxon>
    </lineage>
</organism>
<dbReference type="PANTHER" id="PTHR11362">
    <property type="entry name" value="PHOSPHATIDYLETHANOLAMINE-BINDING PROTEIN"/>
    <property type="match status" value="1"/>
</dbReference>
<accession>A0AAV5UD91</accession>
<protein>
    <recommendedName>
        <fullName evidence="4">Phosphatidylethanolamine-binding protein</fullName>
    </recommendedName>
</protein>
<dbReference type="Proteomes" id="UP001432027">
    <property type="component" value="Unassembled WGS sequence"/>
</dbReference>
<feature type="non-terminal residue" evidence="2">
    <location>
        <position position="195"/>
    </location>
</feature>
<dbReference type="AlphaFoldDB" id="A0AAV5UD91"/>
<dbReference type="SUPFAM" id="SSF49777">
    <property type="entry name" value="PEBP-like"/>
    <property type="match status" value="1"/>
</dbReference>
<dbReference type="CDD" id="cd00866">
    <property type="entry name" value="PEBP_euk"/>
    <property type="match status" value="1"/>
</dbReference>
<dbReference type="Pfam" id="PF01161">
    <property type="entry name" value="PBP"/>
    <property type="match status" value="1"/>
</dbReference>
<keyword evidence="3" id="KW-1185">Reference proteome</keyword>
<name>A0AAV5UD91_9BILA</name>
<gene>
    <name evidence="2" type="ORF">PENTCL1PPCAC_27120</name>
</gene>
<dbReference type="InterPro" id="IPR035810">
    <property type="entry name" value="PEBP_euk"/>
</dbReference>
<evidence type="ECO:0008006" key="4">
    <source>
        <dbReference type="Google" id="ProtNLM"/>
    </source>
</evidence>
<dbReference type="InterPro" id="IPR036610">
    <property type="entry name" value="PEBP-like_sf"/>
</dbReference>
<evidence type="ECO:0000256" key="1">
    <source>
        <dbReference type="SAM" id="MobiDB-lite"/>
    </source>
</evidence>
<reference evidence="2" key="1">
    <citation type="submission" date="2023-10" db="EMBL/GenBank/DDBJ databases">
        <title>Genome assembly of Pristionchus species.</title>
        <authorList>
            <person name="Yoshida K."/>
            <person name="Sommer R.J."/>
        </authorList>
    </citation>
    <scope>NUCLEOTIDE SEQUENCE</scope>
    <source>
        <strain evidence="2">RS0144</strain>
    </source>
</reference>
<dbReference type="Gene3D" id="3.90.280.10">
    <property type="entry name" value="PEBP-like"/>
    <property type="match status" value="1"/>
</dbReference>
<feature type="non-terminal residue" evidence="2">
    <location>
        <position position="1"/>
    </location>
</feature>
<feature type="region of interest" description="Disordered" evidence="1">
    <location>
        <begin position="24"/>
        <end position="43"/>
    </location>
</feature>
<sequence length="195" mass="21785">ASVSADNYVDKKVVPNVFPNSPQQTLSVEYEESGAKEGNELTPTQVHYTPRVKWEADEGLLYTLMMTDPDAPLVSEFLHWLVVNVRGSDLSTGKVVASYMGAGPPEGHGHHRYIFTVWNQTRSLTPEDYVVPGETASATSLVGRLMFKTVDYARKITGDPNPTPVAGNFFVAAYDDYVKTLQRHFEMLMRQINEE</sequence>
<dbReference type="EMBL" id="BTSX01000006">
    <property type="protein sequence ID" value="GMT04946.1"/>
    <property type="molecule type" value="Genomic_DNA"/>
</dbReference>
<dbReference type="InterPro" id="IPR008914">
    <property type="entry name" value="PEBP"/>
</dbReference>
<evidence type="ECO:0000313" key="3">
    <source>
        <dbReference type="Proteomes" id="UP001432027"/>
    </source>
</evidence>
<evidence type="ECO:0000313" key="2">
    <source>
        <dbReference type="EMBL" id="GMT04946.1"/>
    </source>
</evidence>